<keyword evidence="3" id="KW-1185">Reference proteome</keyword>
<feature type="region of interest" description="Disordered" evidence="1">
    <location>
        <begin position="64"/>
        <end position="167"/>
    </location>
</feature>
<dbReference type="Proteomes" id="UP000001861">
    <property type="component" value="Unassembled WGS sequence"/>
</dbReference>
<name>A8NZF0_COPC7</name>
<dbReference type="AlphaFoldDB" id="A8NZF0"/>
<evidence type="ECO:0000313" key="3">
    <source>
        <dbReference type="Proteomes" id="UP000001861"/>
    </source>
</evidence>
<protein>
    <submittedName>
        <fullName evidence="2">Uncharacterized protein</fullName>
    </submittedName>
</protein>
<dbReference type="KEGG" id="cci:CC1G_08676"/>
<organism evidence="2 3">
    <name type="scientific">Coprinopsis cinerea (strain Okayama-7 / 130 / ATCC MYA-4618 / FGSC 9003)</name>
    <name type="common">Inky cap fungus</name>
    <name type="synonym">Hormographiella aspergillata</name>
    <dbReference type="NCBI Taxonomy" id="240176"/>
    <lineage>
        <taxon>Eukaryota</taxon>
        <taxon>Fungi</taxon>
        <taxon>Dikarya</taxon>
        <taxon>Basidiomycota</taxon>
        <taxon>Agaricomycotina</taxon>
        <taxon>Agaricomycetes</taxon>
        <taxon>Agaricomycetidae</taxon>
        <taxon>Agaricales</taxon>
        <taxon>Agaricineae</taxon>
        <taxon>Psathyrellaceae</taxon>
        <taxon>Coprinopsis</taxon>
    </lineage>
</organism>
<proteinExistence type="predicted"/>
<comment type="caution">
    <text evidence="2">The sequence shown here is derived from an EMBL/GenBank/DDBJ whole genome shotgun (WGS) entry which is preliminary data.</text>
</comment>
<accession>A8NZF0</accession>
<gene>
    <name evidence="2" type="ORF">CC1G_08676</name>
</gene>
<evidence type="ECO:0000313" key="2">
    <source>
        <dbReference type="EMBL" id="EAU84135.2"/>
    </source>
</evidence>
<dbReference type="HOGENOM" id="CLU_1594443_0_0_1"/>
<dbReference type="VEuPathDB" id="FungiDB:CC1G_08676"/>
<dbReference type="GeneID" id="6014225"/>
<sequence>MPASLPINDAAIFPIGRQSTRALEPLSAQELINCTRLKNVSTSGLGLFNGRPPHIISPYAANQPRKPLPPPSAHRYHLKQYTPSTPPTIKIKSKKPTNAQWAMTSRGIPRSMEPRGEARARPNISMPGSTSSPTQESEPINDDDRPHFPEPQEVNVYKRLNNQPTYI</sequence>
<dbReference type="RefSeq" id="XP_001837663.2">
    <property type="nucleotide sequence ID" value="XM_001837611.2"/>
</dbReference>
<reference evidence="2 3" key="1">
    <citation type="journal article" date="2010" name="Proc. Natl. Acad. Sci. U.S.A.">
        <title>Insights into evolution of multicellular fungi from the assembled chromosomes of the mushroom Coprinopsis cinerea (Coprinus cinereus).</title>
        <authorList>
            <person name="Stajich J.E."/>
            <person name="Wilke S.K."/>
            <person name="Ahren D."/>
            <person name="Au C.H."/>
            <person name="Birren B.W."/>
            <person name="Borodovsky M."/>
            <person name="Burns C."/>
            <person name="Canback B."/>
            <person name="Casselton L.A."/>
            <person name="Cheng C.K."/>
            <person name="Deng J."/>
            <person name="Dietrich F.S."/>
            <person name="Fargo D.C."/>
            <person name="Farman M.L."/>
            <person name="Gathman A.C."/>
            <person name="Goldberg J."/>
            <person name="Guigo R."/>
            <person name="Hoegger P.J."/>
            <person name="Hooker J.B."/>
            <person name="Huggins A."/>
            <person name="James T.Y."/>
            <person name="Kamada T."/>
            <person name="Kilaru S."/>
            <person name="Kodira C."/>
            <person name="Kues U."/>
            <person name="Kupfer D."/>
            <person name="Kwan H.S."/>
            <person name="Lomsadze A."/>
            <person name="Li W."/>
            <person name="Lilly W.W."/>
            <person name="Ma L.J."/>
            <person name="Mackey A.J."/>
            <person name="Manning G."/>
            <person name="Martin F."/>
            <person name="Muraguchi H."/>
            <person name="Natvig D.O."/>
            <person name="Palmerini H."/>
            <person name="Ramesh M.A."/>
            <person name="Rehmeyer C.J."/>
            <person name="Roe B.A."/>
            <person name="Shenoy N."/>
            <person name="Stanke M."/>
            <person name="Ter-Hovhannisyan V."/>
            <person name="Tunlid A."/>
            <person name="Velagapudi R."/>
            <person name="Vision T.J."/>
            <person name="Zeng Q."/>
            <person name="Zolan M.E."/>
            <person name="Pukkila P.J."/>
        </authorList>
    </citation>
    <scope>NUCLEOTIDE SEQUENCE [LARGE SCALE GENOMIC DNA]</scope>
    <source>
        <strain evidence="3">Okayama-7 / 130 / ATCC MYA-4618 / FGSC 9003</strain>
    </source>
</reference>
<dbReference type="InParanoid" id="A8NZF0"/>
<dbReference type="EMBL" id="AACS02000006">
    <property type="protein sequence ID" value="EAU84135.2"/>
    <property type="molecule type" value="Genomic_DNA"/>
</dbReference>
<evidence type="ECO:0000256" key="1">
    <source>
        <dbReference type="SAM" id="MobiDB-lite"/>
    </source>
</evidence>
<feature type="compositionally biased region" description="Polar residues" evidence="1">
    <location>
        <begin position="126"/>
        <end position="138"/>
    </location>
</feature>